<dbReference type="InterPro" id="IPR002156">
    <property type="entry name" value="RNaseH_domain"/>
</dbReference>
<reference evidence="6" key="2">
    <citation type="submission" date="2025-08" db="UniProtKB">
        <authorList>
            <consortium name="RefSeq"/>
        </authorList>
    </citation>
    <scope>IDENTIFICATION</scope>
    <source>
        <tissue evidence="6">Leaf</tissue>
    </source>
</reference>
<dbReference type="Gene3D" id="3.30.70.270">
    <property type="match status" value="2"/>
</dbReference>
<keyword evidence="1" id="KW-0233">DNA recombination</keyword>
<dbReference type="InterPro" id="IPR043128">
    <property type="entry name" value="Rev_trsase/Diguanyl_cyclase"/>
</dbReference>
<dbReference type="SUPFAM" id="SSF56672">
    <property type="entry name" value="DNA/RNA polymerases"/>
    <property type="match status" value="1"/>
</dbReference>
<feature type="region of interest" description="Disordered" evidence="2">
    <location>
        <begin position="349"/>
        <end position="383"/>
    </location>
</feature>
<dbReference type="InterPro" id="IPR041588">
    <property type="entry name" value="Integrase_H2C2"/>
</dbReference>
<dbReference type="InterPro" id="IPR043502">
    <property type="entry name" value="DNA/RNA_pol_sf"/>
</dbReference>
<dbReference type="InterPro" id="IPR036397">
    <property type="entry name" value="RNaseH_sf"/>
</dbReference>
<feature type="domain" description="RNase H type-1" evidence="3">
    <location>
        <begin position="1263"/>
        <end position="1392"/>
    </location>
</feature>
<dbReference type="Gene3D" id="1.10.340.70">
    <property type="match status" value="1"/>
</dbReference>
<gene>
    <name evidence="6" type="primary">LOC130461585</name>
</gene>
<dbReference type="PROSITE" id="PS50879">
    <property type="entry name" value="RNASE_H_1"/>
    <property type="match status" value="1"/>
</dbReference>
<keyword evidence="5" id="KW-1185">Reference proteome</keyword>
<dbReference type="GeneID" id="130461585"/>
<dbReference type="InterPro" id="IPR000477">
    <property type="entry name" value="RT_dom"/>
</dbReference>
<evidence type="ECO:0000256" key="2">
    <source>
        <dbReference type="SAM" id="MobiDB-lite"/>
    </source>
</evidence>
<evidence type="ECO:0000259" key="4">
    <source>
        <dbReference type="PROSITE" id="PS50994"/>
    </source>
</evidence>
<dbReference type="Gene3D" id="2.40.70.10">
    <property type="entry name" value="Acid Proteases"/>
    <property type="match status" value="1"/>
</dbReference>
<dbReference type="Pfam" id="PF00078">
    <property type="entry name" value="RVT_1"/>
    <property type="match status" value="1"/>
</dbReference>
<evidence type="ECO:0000313" key="5">
    <source>
        <dbReference type="Proteomes" id="UP000813463"/>
    </source>
</evidence>
<feature type="compositionally biased region" description="Basic and acidic residues" evidence="2">
    <location>
        <begin position="503"/>
        <end position="520"/>
    </location>
</feature>
<dbReference type="Gene3D" id="3.10.10.10">
    <property type="entry name" value="HIV Type 1 Reverse Transcriptase, subunit A, domain 1"/>
    <property type="match status" value="1"/>
</dbReference>
<dbReference type="PROSITE" id="PS50994">
    <property type="entry name" value="INTEGRASE"/>
    <property type="match status" value="1"/>
</dbReference>
<proteinExistence type="predicted"/>
<reference evidence="5" key="1">
    <citation type="journal article" date="2021" name="Nat. Commun.">
        <title>Genomic analyses provide insights into spinach domestication and the genetic basis of agronomic traits.</title>
        <authorList>
            <person name="Cai X."/>
            <person name="Sun X."/>
            <person name="Xu C."/>
            <person name="Sun H."/>
            <person name="Wang X."/>
            <person name="Ge C."/>
            <person name="Zhang Z."/>
            <person name="Wang Q."/>
            <person name="Fei Z."/>
            <person name="Jiao C."/>
            <person name="Wang Q."/>
        </authorList>
    </citation>
    <scope>NUCLEOTIDE SEQUENCE [LARGE SCALE GENOMIC DNA]</scope>
    <source>
        <strain evidence="5">cv. Varoflay</strain>
    </source>
</reference>
<dbReference type="Pfam" id="PF00665">
    <property type="entry name" value="rve"/>
    <property type="match status" value="1"/>
</dbReference>
<dbReference type="CDD" id="cd09279">
    <property type="entry name" value="RNase_HI_like"/>
    <property type="match status" value="1"/>
</dbReference>
<feature type="region of interest" description="Disordered" evidence="2">
    <location>
        <begin position="1"/>
        <end position="21"/>
    </location>
</feature>
<dbReference type="Pfam" id="PF17921">
    <property type="entry name" value="Integrase_H2C2"/>
    <property type="match status" value="1"/>
</dbReference>
<sequence length="1835" mass="207277">MEERAQDSPSPPQIQSNLSALSQRFTPQQLLTASAVMKAMAELSSGRTEGNQIVVTGSRPGAMPVRNLYETLEHEVVLPAQPEPILICSENPGRRKRHSSRRRERSTRRRESVSKQEGSVPAGRESTPYHEEYIVQSPQSRWNRYEGYMPHQEPMRRTIHPKDSPLCRGILEQPMEKVKMPTCKYNGTTDPENHSSAFEQHMMLYSDSDAMWCKVFQTTLSGVAADWYKKLPAGSIFSFRQIQEDFVRRFISKVERKKTSGELMSISQRPKEPLREYLTRFNNESITIPDLQQEIAVLALLRGMQECEFKRYLGRKSFTSLGEALRKANEYIRSDELMLISPMGGNQAVQSARKDHVPIQQHSYRKDSSRKESHQQRGGYQNRQPVGAYQVYTPLNTARATIYAVNKSAAWRKPLPMDAPGNNKNFCAFHNDHGHYTEHCKELKDNIEELVRKGYLSQYRIRQEGQGGNNRQGSSHSHAPYIPTQPGYSQPAGRIEQAPPPRQEIRSLPETSKDGGDRGKRPTIWVISGGPVHGGTVSGAIKNLEEHRHLVSYHSARKWPEPTPLPVITFTSEDCRGIIYPHDDPLVLELEIANFPVKRCLIDGGSSANIIFWEAFTQLNIDHGELARVNYPVIGFSGASVYPEGSIRLPVQVGRGVSARDLMVDFLVIKVPAAYNVIIGRPFIHDAQAVVSTYHLTMIYLSNLERTERVHGSQETARSCYLTAIKAPGRMVPKTNLAREANMPTKRKRGDLSMENFDERPACIPRPAADGETREIELVEGIPEKTVRIGADMEADQQVNLIGLLREHADVFAFSADEMPGISPDIIVHRLNVDKSVRPVKQKKRNFSNGKNAAIREEVEKLLEAGFIEVCDYPEWLATVVMVKKSNGSWRMCVDFTNLNGACPKDCYPLPRIDRLVDLTSGHALLSFLDAFSGYHQVSLCKADRKKAAFITDTGVYSYKAMPFGLKNVGATYQKLVDRVFASQKGRNIEVYVDDSIVKNRLASDHIDDLRETFETLRKFRMKLNPKKCVFGVRSGKFLGFLVSERGIDANPDKVEAIMNLPEPGCIKDVQKLTGRMAALTRFISKSADKSLPFFNILKQNKKFKWGETEKAAFEAVKRHLQALPTIARPEEGDTLQLYISASQHTVAAVLIIDKDKALIPVYFVSHILQEAETRYSLIEKLGLAVLIATRKLRPYFDAHGIEVLTNYPLEKAMQKMDTSGRLLKWAIELSEFHMEYRPKTAIKAQALSDFIVEASYLEKEIEEGKWEVAVDGSVTKSGAGAEVIITSPEGDQFEYAIKFSFQASNNEAEYEAAIAGIQICMAAGARRLILTTDSQLVANLFSGEYETKEESMKQYAEKLKQSVVQLESFEIKLVPRSENMLADSLSKLASSSALIKSVMMEVMHRRSTKIVGKEVMVITSQPEWYDTMWAYKRDGTLPAEKTKARRLTRNSCWFIIIRGQLYKRGFSLPLLRCISAYESARLIEEMHEGICGNHQGGKTLALVCQRQGYYWPTMLIDAQEYVKRCEKCQVFSAVINRPANDLMPILNPVPFAQWGTDILGSFTTASGGRKFLIVAVDYFTKWIEAEPVAKITANQVKKFIWKNIITRFGLPMAIVMDHGVQFDCSPVQSFLSLYKVKFAYSSVCHPQSNGQAEAANKQILAAMRKKLDDYKAGWADIVPEILWGNRTTVKEATGESPFRLCFGSEAVIPVEVGLPTFRIQHYEEDKNDQLLRQELDFLPEIRLRAEIRSAAYKQRITNAYNKRVKHRQFEVGDLVLRRTAATGKAKVQGKLTPNWEGPYQIWEEIVPGAFRLMDMGGVALKNSWNASVLRKFYV</sequence>
<dbReference type="PANTHER" id="PTHR48475:SF2">
    <property type="entry name" value="RIBONUCLEASE H"/>
    <property type="match status" value="1"/>
</dbReference>
<evidence type="ECO:0000256" key="1">
    <source>
        <dbReference type="ARBA" id="ARBA00023172"/>
    </source>
</evidence>
<dbReference type="CDD" id="cd00303">
    <property type="entry name" value="retropepsin_like"/>
    <property type="match status" value="1"/>
</dbReference>
<dbReference type="RefSeq" id="XP_056685716.1">
    <property type="nucleotide sequence ID" value="XM_056829738.1"/>
</dbReference>
<organism evidence="5 6">
    <name type="scientific">Spinacia oleracea</name>
    <name type="common">Spinach</name>
    <dbReference type="NCBI Taxonomy" id="3562"/>
    <lineage>
        <taxon>Eukaryota</taxon>
        <taxon>Viridiplantae</taxon>
        <taxon>Streptophyta</taxon>
        <taxon>Embryophyta</taxon>
        <taxon>Tracheophyta</taxon>
        <taxon>Spermatophyta</taxon>
        <taxon>Magnoliopsida</taxon>
        <taxon>eudicotyledons</taxon>
        <taxon>Gunneridae</taxon>
        <taxon>Pentapetalae</taxon>
        <taxon>Caryophyllales</taxon>
        <taxon>Chenopodiaceae</taxon>
        <taxon>Chenopodioideae</taxon>
        <taxon>Anserineae</taxon>
        <taxon>Spinacia</taxon>
    </lineage>
</organism>
<dbReference type="Gene3D" id="3.30.420.10">
    <property type="entry name" value="Ribonuclease H-like superfamily/Ribonuclease H"/>
    <property type="match status" value="2"/>
</dbReference>
<evidence type="ECO:0000313" key="6">
    <source>
        <dbReference type="RefSeq" id="XP_056685716.1"/>
    </source>
</evidence>
<dbReference type="PANTHER" id="PTHR48475">
    <property type="entry name" value="RIBONUCLEASE H"/>
    <property type="match status" value="1"/>
</dbReference>
<dbReference type="Pfam" id="PF13456">
    <property type="entry name" value="RVT_3"/>
    <property type="match status" value="1"/>
</dbReference>
<feature type="region of interest" description="Disordered" evidence="2">
    <location>
        <begin position="86"/>
        <end position="129"/>
    </location>
</feature>
<feature type="region of interest" description="Disordered" evidence="2">
    <location>
        <begin position="464"/>
        <end position="527"/>
    </location>
</feature>
<accession>A0ABM3QQS5</accession>
<dbReference type="InterPro" id="IPR021109">
    <property type="entry name" value="Peptidase_aspartic_dom_sf"/>
</dbReference>
<name>A0ABM3QQS5_SPIOL</name>
<dbReference type="Pfam" id="PF03732">
    <property type="entry name" value="Retrotrans_gag"/>
    <property type="match status" value="1"/>
</dbReference>
<dbReference type="InterPro" id="IPR012337">
    <property type="entry name" value="RNaseH-like_sf"/>
</dbReference>
<feature type="compositionally biased region" description="Basic residues" evidence="2">
    <location>
        <begin position="94"/>
        <end position="108"/>
    </location>
</feature>
<evidence type="ECO:0000259" key="3">
    <source>
        <dbReference type="PROSITE" id="PS50879"/>
    </source>
</evidence>
<feature type="domain" description="Integrase catalytic" evidence="4">
    <location>
        <begin position="1547"/>
        <end position="1706"/>
    </location>
</feature>
<dbReference type="InterPro" id="IPR005162">
    <property type="entry name" value="Retrotrans_gag_dom"/>
</dbReference>
<feature type="compositionally biased region" description="Basic and acidic residues" evidence="2">
    <location>
        <begin position="364"/>
        <end position="375"/>
    </location>
</feature>
<dbReference type="SUPFAM" id="SSF53098">
    <property type="entry name" value="Ribonuclease H-like"/>
    <property type="match status" value="2"/>
</dbReference>
<dbReference type="Pfam" id="PF17919">
    <property type="entry name" value="RT_RNaseH_2"/>
    <property type="match status" value="1"/>
</dbReference>
<protein>
    <submittedName>
        <fullName evidence="6">Uncharacterized protein</fullName>
    </submittedName>
</protein>
<dbReference type="CDD" id="cd01647">
    <property type="entry name" value="RT_LTR"/>
    <property type="match status" value="1"/>
</dbReference>
<dbReference type="InterPro" id="IPR001584">
    <property type="entry name" value="Integrase_cat-core"/>
</dbReference>
<dbReference type="InterPro" id="IPR041577">
    <property type="entry name" value="RT_RNaseH_2"/>
</dbReference>
<dbReference type="Proteomes" id="UP000813463">
    <property type="component" value="Chromosome 5"/>
</dbReference>